<dbReference type="InterPro" id="IPR010260">
    <property type="entry name" value="AlpA"/>
</dbReference>
<dbReference type="PANTHER" id="PTHR36154">
    <property type="entry name" value="DNA-BINDING TRANSCRIPTIONAL ACTIVATOR ALPA"/>
    <property type="match status" value="1"/>
</dbReference>
<dbReference type="AlphaFoldDB" id="A0A1J5Q8W0"/>
<evidence type="ECO:0000313" key="2">
    <source>
        <dbReference type="EMBL" id="OIQ72397.1"/>
    </source>
</evidence>
<accession>A0A1J5Q8W0</accession>
<reference evidence="2" key="1">
    <citation type="submission" date="2016-10" db="EMBL/GenBank/DDBJ databases">
        <title>Sequence of Gallionella enrichment culture.</title>
        <authorList>
            <person name="Poehlein A."/>
            <person name="Muehling M."/>
            <person name="Daniel R."/>
        </authorList>
    </citation>
    <scope>NUCLEOTIDE SEQUENCE</scope>
</reference>
<organism evidence="2">
    <name type="scientific">mine drainage metagenome</name>
    <dbReference type="NCBI Taxonomy" id="410659"/>
    <lineage>
        <taxon>unclassified sequences</taxon>
        <taxon>metagenomes</taxon>
        <taxon>ecological metagenomes</taxon>
    </lineage>
</organism>
<protein>
    <submittedName>
        <fullName evidence="2">Prophage CP4-57 regulatory protein (AlpA)</fullName>
    </submittedName>
</protein>
<dbReference type="EMBL" id="MLJW01003288">
    <property type="protein sequence ID" value="OIQ72397.1"/>
    <property type="molecule type" value="Genomic_DNA"/>
</dbReference>
<dbReference type="Pfam" id="PF05930">
    <property type="entry name" value="Phage_AlpA"/>
    <property type="match status" value="1"/>
</dbReference>
<name>A0A1J5Q8W0_9ZZZZ</name>
<dbReference type="PANTHER" id="PTHR36154:SF1">
    <property type="entry name" value="DNA-BINDING TRANSCRIPTIONAL ACTIVATOR ALPA"/>
    <property type="match status" value="1"/>
</dbReference>
<feature type="region of interest" description="Disordered" evidence="1">
    <location>
        <begin position="1"/>
        <end position="34"/>
    </location>
</feature>
<feature type="compositionally biased region" description="Polar residues" evidence="1">
    <location>
        <begin position="1"/>
        <end position="20"/>
    </location>
</feature>
<comment type="caution">
    <text evidence="2">The sequence shown here is derived from an EMBL/GenBank/DDBJ whole genome shotgun (WGS) entry which is preliminary data.</text>
</comment>
<dbReference type="Gene3D" id="1.10.238.160">
    <property type="match status" value="1"/>
</dbReference>
<proteinExistence type="predicted"/>
<sequence length="93" mass="9742">MSLNKQPQPVQTPHGASSASHDGGVTVTPAKPGKLLRLPAVEERTGLKKSTIYAGVKAGTFPSPVRLSARAVAFREESIDSWISGRVTTGSQS</sequence>
<gene>
    <name evidence="2" type="ORF">GALL_459790</name>
</gene>
<dbReference type="InterPro" id="IPR052931">
    <property type="entry name" value="Prophage_regulatory_activator"/>
</dbReference>
<evidence type="ECO:0000256" key="1">
    <source>
        <dbReference type="SAM" id="MobiDB-lite"/>
    </source>
</evidence>